<keyword evidence="2" id="KW-1185">Reference proteome</keyword>
<name>A0A495XT22_9MICO</name>
<dbReference type="RefSeq" id="WP_121030152.1">
    <property type="nucleotide sequence ID" value="NZ_RBXT01000001.1"/>
</dbReference>
<proteinExistence type="predicted"/>
<comment type="caution">
    <text evidence="1">The sequence shown here is derived from an EMBL/GenBank/DDBJ whole genome shotgun (WGS) entry which is preliminary data.</text>
</comment>
<accession>A0A495XT22</accession>
<evidence type="ECO:0000313" key="1">
    <source>
        <dbReference type="EMBL" id="RKT76719.1"/>
    </source>
</evidence>
<sequence>MITNTDTDKLRGWFTGRLPADWTATAAPDVTVDREEVTVVLTLPDVELADAGDAERAEARAGRTKAFREETRDTRIDIAREAEHRFGRKVSWAVRLGDRTELFTHVSAPTMTRLRQRERLTLDTLVDAGVARSRAEALAWCVRLVGRHEDDWLAELREAMTHVEDVRSRGPQA</sequence>
<dbReference type="OrthoDB" id="3290566at2"/>
<organism evidence="1 2">
    <name type="scientific">Terracoccus luteus</name>
    <dbReference type="NCBI Taxonomy" id="53356"/>
    <lineage>
        <taxon>Bacteria</taxon>
        <taxon>Bacillati</taxon>
        <taxon>Actinomycetota</taxon>
        <taxon>Actinomycetes</taxon>
        <taxon>Micrococcales</taxon>
        <taxon>Intrasporangiaceae</taxon>
        <taxon>Terracoccus</taxon>
    </lineage>
</organism>
<dbReference type="EMBL" id="RBXT01000001">
    <property type="protein sequence ID" value="RKT76719.1"/>
    <property type="molecule type" value="Genomic_DNA"/>
</dbReference>
<reference evidence="1 2" key="1">
    <citation type="submission" date="2018-10" db="EMBL/GenBank/DDBJ databases">
        <title>Sequencing the genomes of 1000 actinobacteria strains.</title>
        <authorList>
            <person name="Klenk H.-P."/>
        </authorList>
    </citation>
    <scope>NUCLEOTIDE SEQUENCE [LARGE SCALE GENOMIC DNA]</scope>
    <source>
        <strain evidence="1 2">DSM 44267</strain>
    </source>
</reference>
<dbReference type="AlphaFoldDB" id="A0A495XT22"/>
<dbReference type="Proteomes" id="UP000278440">
    <property type="component" value="Unassembled WGS sequence"/>
</dbReference>
<gene>
    <name evidence="1" type="ORF">DFJ68_0116</name>
</gene>
<protein>
    <submittedName>
        <fullName evidence="1">Uncharacterized protein</fullName>
    </submittedName>
</protein>
<evidence type="ECO:0000313" key="2">
    <source>
        <dbReference type="Proteomes" id="UP000278440"/>
    </source>
</evidence>